<feature type="transmembrane region" description="Helical" evidence="1">
    <location>
        <begin position="12"/>
        <end position="33"/>
    </location>
</feature>
<organism evidence="2 3">
    <name type="scientific">Akkermansia glycaniphila</name>
    <dbReference type="NCBI Taxonomy" id="1679444"/>
    <lineage>
        <taxon>Bacteria</taxon>
        <taxon>Pseudomonadati</taxon>
        <taxon>Verrucomicrobiota</taxon>
        <taxon>Verrucomicrobiia</taxon>
        <taxon>Verrucomicrobiales</taxon>
        <taxon>Akkermansiaceae</taxon>
        <taxon>Akkermansia</taxon>
    </lineage>
</organism>
<keyword evidence="1" id="KW-0472">Membrane</keyword>
<dbReference type="STRING" id="1679444.PYTT_2148"/>
<dbReference type="Proteomes" id="UP000176204">
    <property type="component" value="Chromosome I"/>
</dbReference>
<proteinExistence type="predicted"/>
<keyword evidence="1" id="KW-0812">Transmembrane</keyword>
<keyword evidence="3" id="KW-1185">Reference proteome</keyword>
<protein>
    <submittedName>
        <fullName evidence="2">Rubredoxin-type fold</fullName>
    </submittedName>
</protein>
<gene>
    <name evidence="2" type="ORF">PYTT_2148</name>
</gene>
<accession>A0A1H6MEG7</accession>
<reference evidence="3" key="1">
    <citation type="submission" date="2016-09" db="EMBL/GenBank/DDBJ databases">
        <authorList>
            <person name="Koehorst J."/>
        </authorList>
    </citation>
    <scope>NUCLEOTIDE SEQUENCE [LARGE SCALE GENOMIC DNA]</scope>
</reference>
<sequence>MKFIQGTPETWLLTIVLAGIAATILTFAFHAISSKIRRMKLKRSRCTCRLCGYRFLVSDAERTCPHCSARNA</sequence>
<evidence type="ECO:0000256" key="1">
    <source>
        <dbReference type="SAM" id="Phobius"/>
    </source>
</evidence>
<name>A0A1H6MEG7_9BACT</name>
<evidence type="ECO:0000313" key="3">
    <source>
        <dbReference type="Proteomes" id="UP000176204"/>
    </source>
</evidence>
<dbReference type="RefSeq" id="WP_141675788.1">
    <property type="nucleotide sequence ID" value="NZ_LIGX01000021.1"/>
</dbReference>
<dbReference type="KEGG" id="agl:PYTT_2148"/>
<dbReference type="AlphaFoldDB" id="A0A1H6MEG7"/>
<keyword evidence="1" id="KW-1133">Transmembrane helix</keyword>
<dbReference type="EMBL" id="LT629973">
    <property type="protein sequence ID" value="SEH96610.1"/>
    <property type="molecule type" value="Genomic_DNA"/>
</dbReference>
<evidence type="ECO:0000313" key="2">
    <source>
        <dbReference type="EMBL" id="SEH96610.1"/>
    </source>
</evidence>